<dbReference type="AlphaFoldDB" id="X1BBB6"/>
<dbReference type="EMBL" id="BART01026134">
    <property type="protein sequence ID" value="GAG93209.1"/>
    <property type="molecule type" value="Genomic_DNA"/>
</dbReference>
<reference evidence="1" key="1">
    <citation type="journal article" date="2014" name="Front. Microbiol.">
        <title>High frequency of phylogenetically diverse reductive dehalogenase-homologous genes in deep subseafloor sedimentary metagenomes.</title>
        <authorList>
            <person name="Kawai M."/>
            <person name="Futagami T."/>
            <person name="Toyoda A."/>
            <person name="Takaki Y."/>
            <person name="Nishi S."/>
            <person name="Hori S."/>
            <person name="Arai W."/>
            <person name="Tsubouchi T."/>
            <person name="Morono Y."/>
            <person name="Uchiyama I."/>
            <person name="Ito T."/>
            <person name="Fujiyama A."/>
            <person name="Inagaki F."/>
            <person name="Takami H."/>
        </authorList>
    </citation>
    <scope>NUCLEOTIDE SEQUENCE</scope>
    <source>
        <strain evidence="1">Expedition CK06-06</strain>
    </source>
</reference>
<accession>X1BBB6</accession>
<protein>
    <submittedName>
        <fullName evidence="1">Uncharacterized protein</fullName>
    </submittedName>
</protein>
<organism evidence="1">
    <name type="scientific">marine sediment metagenome</name>
    <dbReference type="NCBI Taxonomy" id="412755"/>
    <lineage>
        <taxon>unclassified sequences</taxon>
        <taxon>metagenomes</taxon>
        <taxon>ecological metagenomes</taxon>
    </lineage>
</organism>
<proteinExistence type="predicted"/>
<name>X1BBB6_9ZZZZ</name>
<sequence>MAVAYMRKLEEEPETYDSKFTSLTKGVNVNVH</sequence>
<gene>
    <name evidence="1" type="ORF">S01H4_46710</name>
</gene>
<comment type="caution">
    <text evidence="1">The sequence shown here is derived from an EMBL/GenBank/DDBJ whole genome shotgun (WGS) entry which is preliminary data.</text>
</comment>
<feature type="non-terminal residue" evidence="1">
    <location>
        <position position="32"/>
    </location>
</feature>
<evidence type="ECO:0000313" key="1">
    <source>
        <dbReference type="EMBL" id="GAG93209.1"/>
    </source>
</evidence>